<reference evidence="13" key="1">
    <citation type="journal article" date="2019" name="Int. J. Syst. Evol. Microbiol.">
        <title>The Global Catalogue of Microorganisms (GCM) 10K type strain sequencing project: providing services to taxonomists for standard genome sequencing and annotation.</title>
        <authorList>
            <consortium name="The Broad Institute Genomics Platform"/>
            <consortium name="The Broad Institute Genome Sequencing Center for Infectious Disease"/>
            <person name="Wu L."/>
            <person name="Ma J."/>
        </authorList>
    </citation>
    <scope>NUCLEOTIDE SEQUENCE [LARGE SCALE GENOMIC DNA]</scope>
    <source>
        <strain evidence="13">CCM 7044</strain>
    </source>
</reference>
<evidence type="ECO:0000256" key="3">
    <source>
        <dbReference type="ARBA" id="ARBA00022475"/>
    </source>
</evidence>
<keyword evidence="5" id="KW-0762">Sugar transport</keyword>
<evidence type="ECO:0000256" key="8">
    <source>
        <dbReference type="ARBA" id="ARBA00023136"/>
    </source>
</evidence>
<evidence type="ECO:0000256" key="10">
    <source>
        <dbReference type="ARBA" id="ARBA00035686"/>
    </source>
</evidence>
<dbReference type="Pfam" id="PF02653">
    <property type="entry name" value="BPD_transp_2"/>
    <property type="match status" value="1"/>
</dbReference>
<keyword evidence="7 11" id="KW-1133">Transmembrane helix</keyword>
<organism evidence="12 13">
    <name type="scientific">Promicromonospora vindobonensis</name>
    <dbReference type="NCBI Taxonomy" id="195748"/>
    <lineage>
        <taxon>Bacteria</taxon>
        <taxon>Bacillati</taxon>
        <taxon>Actinomycetota</taxon>
        <taxon>Actinomycetes</taxon>
        <taxon>Micrococcales</taxon>
        <taxon>Promicromonosporaceae</taxon>
        <taxon>Promicromonospora</taxon>
    </lineage>
</organism>
<evidence type="ECO:0000313" key="13">
    <source>
        <dbReference type="Proteomes" id="UP001597479"/>
    </source>
</evidence>
<feature type="transmembrane region" description="Helical" evidence="11">
    <location>
        <begin position="106"/>
        <end position="128"/>
    </location>
</feature>
<feature type="transmembrane region" description="Helical" evidence="11">
    <location>
        <begin position="66"/>
        <end position="86"/>
    </location>
</feature>
<evidence type="ECO:0000256" key="4">
    <source>
        <dbReference type="ARBA" id="ARBA00022519"/>
    </source>
</evidence>
<evidence type="ECO:0000313" key="12">
    <source>
        <dbReference type="EMBL" id="MFD2795106.1"/>
    </source>
</evidence>
<accession>A0ABW5VUZ8</accession>
<feature type="transmembrane region" description="Helical" evidence="11">
    <location>
        <begin position="140"/>
        <end position="159"/>
    </location>
</feature>
<feature type="transmembrane region" description="Helical" evidence="11">
    <location>
        <begin position="31"/>
        <end position="54"/>
    </location>
</feature>
<proteinExistence type="predicted"/>
<keyword evidence="13" id="KW-1185">Reference proteome</keyword>
<comment type="subcellular location">
    <subcellularLocation>
        <location evidence="1">Cell membrane</location>
        <topology evidence="1">Multi-pass membrane protein</topology>
    </subcellularLocation>
</comment>
<keyword evidence="8 11" id="KW-0472">Membrane</keyword>
<dbReference type="EMBL" id="JBHUOG010000002">
    <property type="protein sequence ID" value="MFD2795106.1"/>
    <property type="molecule type" value="Genomic_DNA"/>
</dbReference>
<keyword evidence="3" id="KW-1003">Cell membrane</keyword>
<comment type="function">
    <text evidence="9">Part of the binding-protein-dependent transport system for D-xylose. Probably responsible for the translocation of the substrate across the membrane.</text>
</comment>
<evidence type="ECO:0000256" key="5">
    <source>
        <dbReference type="ARBA" id="ARBA00022597"/>
    </source>
</evidence>
<dbReference type="PANTHER" id="PTHR32196:SF32">
    <property type="entry name" value="XYLOSE TRANSPORT SYSTEM PERMEASE PROTEIN XYLH"/>
    <property type="match status" value="1"/>
</dbReference>
<feature type="transmembrane region" description="Helical" evidence="11">
    <location>
        <begin position="295"/>
        <end position="315"/>
    </location>
</feature>
<name>A0ABW5VUZ8_9MICO</name>
<dbReference type="RefSeq" id="WP_377184863.1">
    <property type="nucleotide sequence ID" value="NZ_JBHUOG010000002.1"/>
</dbReference>
<feature type="transmembrane region" description="Helical" evidence="11">
    <location>
        <begin position="377"/>
        <end position="396"/>
    </location>
</feature>
<keyword evidence="6 11" id="KW-0812">Transmembrane</keyword>
<evidence type="ECO:0000256" key="11">
    <source>
        <dbReference type="SAM" id="Phobius"/>
    </source>
</evidence>
<keyword evidence="4" id="KW-0997">Cell inner membrane</keyword>
<evidence type="ECO:0000256" key="6">
    <source>
        <dbReference type="ARBA" id="ARBA00022692"/>
    </source>
</evidence>
<feature type="transmembrane region" description="Helical" evidence="11">
    <location>
        <begin position="221"/>
        <end position="241"/>
    </location>
</feature>
<evidence type="ECO:0000256" key="7">
    <source>
        <dbReference type="ARBA" id="ARBA00022989"/>
    </source>
</evidence>
<dbReference type="CDD" id="cd06579">
    <property type="entry name" value="TM_PBP1_transp_AraH_like"/>
    <property type="match status" value="1"/>
</dbReference>
<dbReference type="InterPro" id="IPR001851">
    <property type="entry name" value="ABC_transp_permease"/>
</dbReference>
<feature type="transmembrane region" description="Helical" evidence="11">
    <location>
        <begin position="179"/>
        <end position="200"/>
    </location>
</feature>
<evidence type="ECO:0000256" key="1">
    <source>
        <dbReference type="ARBA" id="ARBA00004651"/>
    </source>
</evidence>
<feature type="transmembrane region" description="Helical" evidence="11">
    <location>
        <begin position="247"/>
        <end position="265"/>
    </location>
</feature>
<gene>
    <name evidence="12" type="ORF">ACFS27_16225</name>
</gene>
<comment type="caution">
    <text evidence="12">The sequence shown here is derived from an EMBL/GenBank/DDBJ whole genome shotgun (WGS) entry which is preliminary data.</text>
</comment>
<dbReference type="Proteomes" id="UP001597479">
    <property type="component" value="Unassembled WGS sequence"/>
</dbReference>
<dbReference type="PANTHER" id="PTHR32196">
    <property type="entry name" value="ABC TRANSPORTER PERMEASE PROTEIN YPHD-RELATED-RELATED"/>
    <property type="match status" value="1"/>
</dbReference>
<protein>
    <recommendedName>
        <fullName evidence="10">Xylose transport system permease protein XylH</fullName>
    </recommendedName>
</protein>
<evidence type="ECO:0000256" key="9">
    <source>
        <dbReference type="ARBA" id="ARBA00035611"/>
    </source>
</evidence>
<feature type="transmembrane region" description="Helical" evidence="11">
    <location>
        <begin position="352"/>
        <end position="371"/>
    </location>
</feature>
<feature type="transmembrane region" description="Helical" evidence="11">
    <location>
        <begin position="327"/>
        <end position="345"/>
    </location>
</feature>
<keyword evidence="2" id="KW-0813">Transport</keyword>
<evidence type="ECO:0000256" key="2">
    <source>
        <dbReference type="ARBA" id="ARBA00022448"/>
    </source>
</evidence>
<sequence length="402" mass="40712">MSAQPGGAGAGPTGAGLPGAVWQRVRVGNGLLPIVAALVGIWLILGAINPAFLAPENLVNLTLQSAPVGVIALGVVLVLLVGQIDLSVGSVSGLAAAVVAVGSVTLGWPVALAILVALACGVVVGLGYGALSTRLGLPSFVFTLAGLLFLAGVQLRVLGPLGSINLPFESWFVRSVQQGFLPAGAAWAVVLVVVVAFAALRLAARARRRSAELACATVPQIAVRTFVLAAVLSSVVAYLYLGSARGLGWSVVLFALLVVVTDVLLRRTRWGRSVRAVGGDRRAAMLAGVPVRRTVVLCFVACSTLAALGGVLAAGRLGAANQGTGGADTYLVAIAAAVIGGTSLFGGRGSAWSAVLGVLVIQSIANGLTLMNVDQAARYMVTGAVLLLAIVIDMLIRKRREA</sequence>